<dbReference type="EMBL" id="QXDL01000260">
    <property type="protein sequence ID" value="RIH78664.1"/>
    <property type="molecule type" value="Genomic_DNA"/>
</dbReference>
<dbReference type="SUPFAM" id="SSF47598">
    <property type="entry name" value="Ribbon-helix-helix"/>
    <property type="match status" value="1"/>
</dbReference>
<dbReference type="InterPro" id="IPR002145">
    <property type="entry name" value="CopG"/>
</dbReference>
<evidence type="ECO:0000313" key="3">
    <source>
        <dbReference type="Proteomes" id="UP000265715"/>
    </source>
</evidence>
<accession>A0A399E1V6</accession>
<dbReference type="Proteomes" id="UP000265715">
    <property type="component" value="Unassembled WGS sequence"/>
</dbReference>
<dbReference type="InterPro" id="IPR010985">
    <property type="entry name" value="Ribbon_hlx_hlx"/>
</dbReference>
<dbReference type="GO" id="GO:0006355">
    <property type="term" value="P:regulation of DNA-templated transcription"/>
    <property type="evidence" value="ECO:0007669"/>
    <property type="project" value="InterPro"/>
</dbReference>
<reference evidence="2 3" key="1">
    <citation type="submission" date="2018-08" db="EMBL/GenBank/DDBJ databases">
        <title>Meiothermus terrae DSM 26712 genome sequencing project.</title>
        <authorList>
            <person name="Da Costa M.S."/>
            <person name="Albuquerque L."/>
            <person name="Raposo P."/>
            <person name="Froufe H.J.C."/>
            <person name="Barroso C.S."/>
            <person name="Egas C."/>
        </authorList>
    </citation>
    <scope>NUCLEOTIDE SEQUENCE [LARGE SCALE GENOMIC DNA]</scope>
    <source>
        <strain evidence="2 3">DSM 26712</strain>
    </source>
</reference>
<evidence type="ECO:0000313" key="2">
    <source>
        <dbReference type="EMBL" id="RIH78664.1"/>
    </source>
</evidence>
<dbReference type="RefSeq" id="WP_119316533.1">
    <property type="nucleotide sequence ID" value="NZ_QXDL01000260.1"/>
</dbReference>
<proteinExistence type="predicted"/>
<comment type="caution">
    <text evidence="2">The sequence shown here is derived from an EMBL/GenBank/DDBJ whole genome shotgun (WGS) entry which is preliminary data.</text>
</comment>
<dbReference type="InterPro" id="IPR013321">
    <property type="entry name" value="Arc_rbn_hlx_hlx"/>
</dbReference>
<dbReference type="Pfam" id="PF01402">
    <property type="entry name" value="RHH_1"/>
    <property type="match status" value="1"/>
</dbReference>
<dbReference type="OrthoDB" id="74201at2"/>
<protein>
    <submittedName>
        <fullName evidence="2">Antitoxin MazE6</fullName>
    </submittedName>
</protein>
<keyword evidence="3" id="KW-1185">Reference proteome</keyword>
<dbReference type="Gene3D" id="1.10.1220.10">
    <property type="entry name" value="Met repressor-like"/>
    <property type="match status" value="1"/>
</dbReference>
<dbReference type="AlphaFoldDB" id="A0A399E1V6"/>
<sequence length="78" mass="9094">MKTAISLPDKTFEEAEKLARSLGISRSELYRRALESYLRQYGDEALTEALNEFLEKNPQKPEPFTREAARRIFEAGEW</sequence>
<evidence type="ECO:0000259" key="1">
    <source>
        <dbReference type="Pfam" id="PF01402"/>
    </source>
</evidence>
<gene>
    <name evidence="2" type="primary">mazE6</name>
    <name evidence="2" type="ORF">Mterra_03651</name>
</gene>
<feature type="domain" description="Ribbon-helix-helix protein CopG" evidence="1">
    <location>
        <begin position="3"/>
        <end position="41"/>
    </location>
</feature>
<name>A0A399E1V6_9DEIN</name>
<organism evidence="2 3">
    <name type="scientific">Calidithermus terrae</name>
    <dbReference type="NCBI Taxonomy" id="1408545"/>
    <lineage>
        <taxon>Bacteria</taxon>
        <taxon>Thermotogati</taxon>
        <taxon>Deinococcota</taxon>
        <taxon>Deinococci</taxon>
        <taxon>Thermales</taxon>
        <taxon>Thermaceae</taxon>
        <taxon>Calidithermus</taxon>
    </lineage>
</organism>